<dbReference type="InterPro" id="IPR035919">
    <property type="entry name" value="EAL_sf"/>
</dbReference>
<dbReference type="PROSITE" id="PS50885">
    <property type="entry name" value="HAMP"/>
    <property type="match status" value="1"/>
</dbReference>
<evidence type="ECO:0000259" key="4">
    <source>
        <dbReference type="PROSITE" id="PS50885"/>
    </source>
</evidence>
<reference evidence="7" key="1">
    <citation type="journal article" date="2019" name="Int. J. Syst. Evol. Microbiol.">
        <title>The Global Catalogue of Microorganisms (GCM) 10K type strain sequencing project: providing services to taxonomists for standard genome sequencing and annotation.</title>
        <authorList>
            <consortium name="The Broad Institute Genomics Platform"/>
            <consortium name="The Broad Institute Genome Sequencing Center for Infectious Disease"/>
            <person name="Wu L."/>
            <person name="Ma J."/>
        </authorList>
    </citation>
    <scope>NUCLEOTIDE SEQUENCE [LARGE SCALE GENOMIC DNA]</scope>
    <source>
        <strain evidence="7">CGMCC 1.10698</strain>
    </source>
</reference>
<dbReference type="PROSITE" id="PS50887">
    <property type="entry name" value="GGDEF"/>
    <property type="match status" value="1"/>
</dbReference>
<name>A0ABV8R484_9MICC</name>
<dbReference type="SMART" id="SM00267">
    <property type="entry name" value="GGDEF"/>
    <property type="match status" value="1"/>
</dbReference>
<proteinExistence type="predicted"/>
<dbReference type="InterPro" id="IPR029787">
    <property type="entry name" value="Nucleotide_cyclase"/>
</dbReference>
<dbReference type="PANTHER" id="PTHR44757:SF2">
    <property type="entry name" value="BIOFILM ARCHITECTURE MAINTENANCE PROTEIN MBAA"/>
    <property type="match status" value="1"/>
</dbReference>
<dbReference type="Pfam" id="PF00563">
    <property type="entry name" value="EAL"/>
    <property type="match status" value="1"/>
</dbReference>
<comment type="caution">
    <text evidence="6">The sequence shown here is derived from an EMBL/GenBank/DDBJ whole genome shotgun (WGS) entry which is preliminary data.</text>
</comment>
<keyword evidence="7" id="KW-1185">Reference proteome</keyword>
<dbReference type="CDD" id="cd06225">
    <property type="entry name" value="HAMP"/>
    <property type="match status" value="1"/>
</dbReference>
<dbReference type="RefSeq" id="WP_345385016.1">
    <property type="nucleotide sequence ID" value="NZ_BAABLL010000008.1"/>
</dbReference>
<protein>
    <submittedName>
        <fullName evidence="6">Bifunctional diguanylate cyclase/phosphodiesterase</fullName>
    </submittedName>
</protein>
<dbReference type="InterPro" id="IPR000160">
    <property type="entry name" value="GGDEF_dom"/>
</dbReference>
<sequence length="509" mass="55377">MSHLIEGIIELAKGNLDTRISASAARDDIDAVITGFNLMAETLGAANADLERRVKTRTALLEHANLKMERMSLTDPLTDLFNRRALVKALDDEIAKTTTADGAPTVLVLDLDSFKGVNDSLGHNAGDLVLKIVAQRILRTVRDVDVVARLGGDEFAVLLPATTVTQAKAIATRIVDSLDQSVTVDDNTFNFGASVGIAIAEPDDSAEYVLIKADTAMYDAKRDATKNVTLFDPILLYARQMRTKLVSELRTAIDAGQLALYYQPVVDMATGRIKGVEALVRWNHPTRGLVMPDEFIPLAEESGAIVDLGRWVLRTGVAQLHSWAKSVQLSADFTLRVNISVTELQRLEFVDEVRDVLSNWSVSPSQLVLELTESTLVTGTESERYSLLGLRQLGVGLDIDDFGTGYSSLNYLRNLPVDVVKVDRSLIGNVVEDASQRRFVAAILELIQSCGMDVVFEGVETKEQAQVLRSLGCSTGQGFFFARPAPPAQLESILRAAAEGSFLPIGVSF</sequence>
<gene>
    <name evidence="6" type="ORF">ACFOW9_11380</name>
</gene>
<dbReference type="SMART" id="SM00052">
    <property type="entry name" value="EAL"/>
    <property type="match status" value="1"/>
</dbReference>
<dbReference type="PROSITE" id="PS50883">
    <property type="entry name" value="EAL"/>
    <property type="match status" value="1"/>
</dbReference>
<dbReference type="SUPFAM" id="SSF55073">
    <property type="entry name" value="Nucleotide cyclase"/>
    <property type="match status" value="1"/>
</dbReference>
<feature type="domain" description="EAL" evidence="3">
    <location>
        <begin position="242"/>
        <end position="498"/>
    </location>
</feature>
<dbReference type="PANTHER" id="PTHR44757">
    <property type="entry name" value="DIGUANYLATE CYCLASE DGCP"/>
    <property type="match status" value="1"/>
</dbReference>
<dbReference type="InterPro" id="IPR043128">
    <property type="entry name" value="Rev_trsase/Diguanyl_cyclase"/>
</dbReference>
<dbReference type="Gene3D" id="3.20.20.450">
    <property type="entry name" value="EAL domain"/>
    <property type="match status" value="1"/>
</dbReference>
<feature type="domain" description="HAMP" evidence="4">
    <location>
        <begin position="1"/>
        <end position="48"/>
    </location>
</feature>
<dbReference type="InterPro" id="IPR001633">
    <property type="entry name" value="EAL_dom"/>
</dbReference>
<dbReference type="CDD" id="cd01949">
    <property type="entry name" value="GGDEF"/>
    <property type="match status" value="1"/>
</dbReference>
<dbReference type="EMBL" id="JBHSCQ010000017">
    <property type="protein sequence ID" value="MFC4266203.1"/>
    <property type="molecule type" value="Genomic_DNA"/>
</dbReference>
<organism evidence="6 7">
    <name type="scientific">Arthrobacter cryoconiti</name>
    <dbReference type="NCBI Taxonomy" id="748907"/>
    <lineage>
        <taxon>Bacteria</taxon>
        <taxon>Bacillati</taxon>
        <taxon>Actinomycetota</taxon>
        <taxon>Actinomycetes</taxon>
        <taxon>Micrococcales</taxon>
        <taxon>Micrococcaceae</taxon>
        <taxon>Arthrobacter</taxon>
    </lineage>
</organism>
<dbReference type="Pfam" id="PF00672">
    <property type="entry name" value="HAMP"/>
    <property type="match status" value="1"/>
</dbReference>
<evidence type="ECO:0000313" key="7">
    <source>
        <dbReference type="Proteomes" id="UP001595773"/>
    </source>
</evidence>
<keyword evidence="1" id="KW-0812">Transmembrane</keyword>
<dbReference type="SUPFAM" id="SSF141868">
    <property type="entry name" value="EAL domain-like"/>
    <property type="match status" value="1"/>
</dbReference>
<evidence type="ECO:0000259" key="5">
    <source>
        <dbReference type="PROSITE" id="PS50887"/>
    </source>
</evidence>
<dbReference type="CDD" id="cd01948">
    <property type="entry name" value="EAL"/>
    <property type="match status" value="1"/>
</dbReference>
<evidence type="ECO:0000256" key="1">
    <source>
        <dbReference type="ARBA" id="ARBA00022692"/>
    </source>
</evidence>
<dbReference type="NCBIfam" id="TIGR00254">
    <property type="entry name" value="GGDEF"/>
    <property type="match status" value="1"/>
</dbReference>
<evidence type="ECO:0000313" key="6">
    <source>
        <dbReference type="EMBL" id="MFC4266203.1"/>
    </source>
</evidence>
<accession>A0ABV8R484</accession>
<dbReference type="Pfam" id="PF00990">
    <property type="entry name" value="GGDEF"/>
    <property type="match status" value="1"/>
</dbReference>
<evidence type="ECO:0000256" key="2">
    <source>
        <dbReference type="ARBA" id="ARBA00022989"/>
    </source>
</evidence>
<feature type="domain" description="GGDEF" evidence="5">
    <location>
        <begin position="102"/>
        <end position="233"/>
    </location>
</feature>
<dbReference type="InterPro" id="IPR003660">
    <property type="entry name" value="HAMP_dom"/>
</dbReference>
<dbReference type="Gene3D" id="3.30.70.270">
    <property type="match status" value="1"/>
</dbReference>
<dbReference type="InterPro" id="IPR052155">
    <property type="entry name" value="Biofilm_reg_signaling"/>
</dbReference>
<keyword evidence="2" id="KW-1133">Transmembrane helix</keyword>
<evidence type="ECO:0000259" key="3">
    <source>
        <dbReference type="PROSITE" id="PS50883"/>
    </source>
</evidence>
<keyword evidence="2" id="KW-0472">Membrane</keyword>
<dbReference type="Proteomes" id="UP001595773">
    <property type="component" value="Unassembled WGS sequence"/>
</dbReference>